<protein>
    <submittedName>
        <fullName evidence="1">Glycosyltransferase</fullName>
        <ecNumber evidence="1">2.4.-.-</ecNumber>
    </submittedName>
</protein>
<keyword evidence="1" id="KW-0808">Transferase</keyword>
<dbReference type="Gene3D" id="3.40.50.2000">
    <property type="entry name" value="Glycogen Phosphorylase B"/>
    <property type="match status" value="2"/>
</dbReference>
<keyword evidence="1" id="KW-0328">Glycosyltransferase</keyword>
<comment type="caution">
    <text evidence="1">The sequence shown here is derived from an EMBL/GenBank/DDBJ whole genome shotgun (WGS) entry which is preliminary data.</text>
</comment>
<dbReference type="PANTHER" id="PTHR12526">
    <property type="entry name" value="GLYCOSYLTRANSFERASE"/>
    <property type="match status" value="1"/>
</dbReference>
<dbReference type="SUPFAM" id="SSF53756">
    <property type="entry name" value="UDP-Glycosyltransferase/glycogen phosphorylase"/>
    <property type="match status" value="1"/>
</dbReference>
<keyword evidence="2" id="KW-1185">Reference proteome</keyword>
<proteinExistence type="predicted"/>
<dbReference type="PANTHER" id="PTHR12526:SF636">
    <property type="entry name" value="BLL3647 PROTEIN"/>
    <property type="match status" value="1"/>
</dbReference>
<name>A0ABU5DRG1_9BURK</name>
<dbReference type="Proteomes" id="UP001285263">
    <property type="component" value="Unassembled WGS sequence"/>
</dbReference>
<dbReference type="RefSeq" id="WP_320426885.1">
    <property type="nucleotide sequence ID" value="NZ_JAXCLA010000012.1"/>
</dbReference>
<sequence length="393" mass="42795">MSPTKARTWLFVDTATMFGGHEVMLLRWIEELQSGEAGVRPRLLAREGGRLQAAAPAAVLTETMPQESGGRLRRLWRDAKALRRALKTERPERVIFASGALGAQPLLVTLARLWGAQVLVYVPLLDTFEAMGYRAGWLKDLFVRWLYARVPQGWVVITAGQAAQFKAWAHPSGPVHTLPNTVAREIEAAPPLLPRELDADGRLRVLVLGRLDAAQKGLDLLLDHLQRAPAEVCDRLAIRLVGEGPYRAAIEARLAADPALARCVTLAGWQPPREALAAADVLLMPSRYEGVPLVMLEAMALGLPVVGTELPGIRAHLAPEHLFPVGDIAAGIERLDTLRGLDARVQAAARNRRAYEAGASSAAFAQAVLALAQALRPAEPPRPTLEKRLEQQQ</sequence>
<dbReference type="EC" id="2.4.-.-" evidence="1"/>
<dbReference type="Pfam" id="PF13692">
    <property type="entry name" value="Glyco_trans_1_4"/>
    <property type="match status" value="1"/>
</dbReference>
<dbReference type="GO" id="GO:0016757">
    <property type="term" value="F:glycosyltransferase activity"/>
    <property type="evidence" value="ECO:0007669"/>
    <property type="project" value="UniProtKB-KW"/>
</dbReference>
<evidence type="ECO:0000313" key="1">
    <source>
        <dbReference type="EMBL" id="MDY0748915.1"/>
    </source>
</evidence>
<accession>A0ABU5DRG1</accession>
<gene>
    <name evidence="1" type="ORF">SNE35_30740</name>
</gene>
<evidence type="ECO:0000313" key="2">
    <source>
        <dbReference type="Proteomes" id="UP001285263"/>
    </source>
</evidence>
<reference evidence="1 2" key="1">
    <citation type="submission" date="2023-11" db="EMBL/GenBank/DDBJ databases">
        <title>Paucibacter sp. nov., isolated from fresh soil in Korea.</title>
        <authorList>
            <person name="Le N.T.T."/>
        </authorList>
    </citation>
    <scope>NUCLEOTIDE SEQUENCE [LARGE SCALE GENOMIC DNA]</scope>
    <source>
        <strain evidence="1 2">R3-3</strain>
    </source>
</reference>
<organism evidence="1 2">
    <name type="scientific">Roseateles agri</name>
    <dbReference type="NCBI Taxonomy" id="3098619"/>
    <lineage>
        <taxon>Bacteria</taxon>
        <taxon>Pseudomonadati</taxon>
        <taxon>Pseudomonadota</taxon>
        <taxon>Betaproteobacteria</taxon>
        <taxon>Burkholderiales</taxon>
        <taxon>Sphaerotilaceae</taxon>
        <taxon>Roseateles</taxon>
    </lineage>
</organism>
<dbReference type="EMBL" id="JAXCLA010000012">
    <property type="protein sequence ID" value="MDY0748915.1"/>
    <property type="molecule type" value="Genomic_DNA"/>
</dbReference>